<sequence>MKSRDLQGRNINDKYSHTQNRSDEIVTVDQRILGVLKDKSRSCMAHKRERACISRPVLCGTVKVNQASAVLRSLFVLEKLVFQQRIGSWSLERHHGGTRFAPQFAE</sequence>
<gene>
    <name evidence="2" type="ORF">PS710_01508</name>
</gene>
<evidence type="ECO:0000256" key="1">
    <source>
        <dbReference type="SAM" id="MobiDB-lite"/>
    </source>
</evidence>
<feature type="region of interest" description="Disordered" evidence="1">
    <location>
        <begin position="1"/>
        <end position="20"/>
    </location>
</feature>
<name>A0A5E7BLZ5_PSEFL</name>
<reference evidence="2 3" key="1">
    <citation type="submission" date="2019-09" db="EMBL/GenBank/DDBJ databases">
        <authorList>
            <person name="Chandra G."/>
            <person name="Truman W A."/>
        </authorList>
    </citation>
    <scope>NUCLEOTIDE SEQUENCE [LARGE SCALE GENOMIC DNA]</scope>
    <source>
        <strain evidence="2">PS710</strain>
    </source>
</reference>
<evidence type="ECO:0000313" key="2">
    <source>
        <dbReference type="EMBL" id="VVN86101.1"/>
    </source>
</evidence>
<proteinExistence type="predicted"/>
<dbReference type="AlphaFoldDB" id="A0A5E7BLZ5"/>
<evidence type="ECO:0000313" key="3">
    <source>
        <dbReference type="Proteomes" id="UP000381093"/>
    </source>
</evidence>
<accession>A0A5E7BLZ5</accession>
<organism evidence="2 3">
    <name type="scientific">Pseudomonas fluorescens</name>
    <dbReference type="NCBI Taxonomy" id="294"/>
    <lineage>
        <taxon>Bacteria</taxon>
        <taxon>Pseudomonadati</taxon>
        <taxon>Pseudomonadota</taxon>
        <taxon>Gammaproteobacteria</taxon>
        <taxon>Pseudomonadales</taxon>
        <taxon>Pseudomonadaceae</taxon>
        <taxon>Pseudomonas</taxon>
    </lineage>
</organism>
<dbReference type="EMBL" id="CABVHW010000003">
    <property type="protein sequence ID" value="VVN86101.1"/>
    <property type="molecule type" value="Genomic_DNA"/>
</dbReference>
<dbReference type="Proteomes" id="UP000381093">
    <property type="component" value="Unassembled WGS sequence"/>
</dbReference>
<protein>
    <submittedName>
        <fullName evidence="2">Uncharacterized protein</fullName>
    </submittedName>
</protein>